<gene>
    <name evidence="2" type="ORF">GCM10009744_35870</name>
</gene>
<evidence type="ECO:0000256" key="1">
    <source>
        <dbReference type="SAM" id="Phobius"/>
    </source>
</evidence>
<proteinExistence type="predicted"/>
<sequence>MAFANTRHRRTSFVKKVERWDANLVALTSLLVTLAGLLRQIARVVLIVVAAVTVFYPGLLPLVAATSALLLQIRRA</sequence>
<keyword evidence="1" id="KW-0812">Transmembrane</keyword>
<name>A0ABN2FE76_9ACTN</name>
<keyword evidence="3" id="KW-1185">Reference proteome</keyword>
<evidence type="ECO:0008006" key="4">
    <source>
        <dbReference type="Google" id="ProtNLM"/>
    </source>
</evidence>
<accession>A0ABN2FE76</accession>
<comment type="caution">
    <text evidence="2">The sequence shown here is derived from an EMBL/GenBank/DDBJ whole genome shotgun (WGS) entry which is preliminary data.</text>
</comment>
<feature type="transmembrane region" description="Helical" evidence="1">
    <location>
        <begin position="20"/>
        <end position="38"/>
    </location>
</feature>
<feature type="transmembrane region" description="Helical" evidence="1">
    <location>
        <begin position="44"/>
        <end position="71"/>
    </location>
</feature>
<protein>
    <recommendedName>
        <fullName evidence="4">AI-2E family transporter</fullName>
    </recommendedName>
</protein>
<keyword evidence="1" id="KW-1133">Transmembrane helix</keyword>
<reference evidence="2 3" key="1">
    <citation type="journal article" date="2019" name="Int. J. Syst. Evol. Microbiol.">
        <title>The Global Catalogue of Microorganisms (GCM) 10K type strain sequencing project: providing services to taxonomists for standard genome sequencing and annotation.</title>
        <authorList>
            <consortium name="The Broad Institute Genomics Platform"/>
            <consortium name="The Broad Institute Genome Sequencing Center for Infectious Disease"/>
            <person name="Wu L."/>
            <person name="Ma J."/>
        </authorList>
    </citation>
    <scope>NUCLEOTIDE SEQUENCE [LARGE SCALE GENOMIC DNA]</scope>
    <source>
        <strain evidence="2 3">JCM 14306</strain>
    </source>
</reference>
<evidence type="ECO:0000313" key="3">
    <source>
        <dbReference type="Proteomes" id="UP001501319"/>
    </source>
</evidence>
<evidence type="ECO:0000313" key="2">
    <source>
        <dbReference type="EMBL" id="GAA1642554.1"/>
    </source>
</evidence>
<organism evidence="2 3">
    <name type="scientific">Kribbella alba</name>
    <dbReference type="NCBI Taxonomy" id="190197"/>
    <lineage>
        <taxon>Bacteria</taxon>
        <taxon>Bacillati</taxon>
        <taxon>Actinomycetota</taxon>
        <taxon>Actinomycetes</taxon>
        <taxon>Propionibacteriales</taxon>
        <taxon>Kribbellaceae</taxon>
        <taxon>Kribbella</taxon>
    </lineage>
</organism>
<dbReference type="Proteomes" id="UP001501319">
    <property type="component" value="Unassembled WGS sequence"/>
</dbReference>
<keyword evidence="1" id="KW-0472">Membrane</keyword>
<dbReference type="EMBL" id="BAAANE010000006">
    <property type="protein sequence ID" value="GAA1642554.1"/>
    <property type="molecule type" value="Genomic_DNA"/>
</dbReference>